<feature type="chain" id="PRO_5006706051" evidence="1">
    <location>
        <begin position="22"/>
        <end position="231"/>
    </location>
</feature>
<proteinExistence type="predicted"/>
<dbReference type="InterPro" id="IPR011089">
    <property type="entry name" value="GmrSD_C"/>
</dbReference>
<feature type="domain" description="GmrSD restriction endonucleases C-terminal" evidence="2">
    <location>
        <begin position="91"/>
        <end position="223"/>
    </location>
</feature>
<dbReference type="Pfam" id="PF07510">
    <property type="entry name" value="GmrSD_C"/>
    <property type="match status" value="1"/>
</dbReference>
<dbReference type="PANTHER" id="PTHR24094">
    <property type="entry name" value="SECRETED PROTEIN"/>
    <property type="match status" value="1"/>
</dbReference>
<evidence type="ECO:0000256" key="1">
    <source>
        <dbReference type="SAM" id="SignalP"/>
    </source>
</evidence>
<accession>A0A0U0ZRP8</accession>
<evidence type="ECO:0000259" key="2">
    <source>
        <dbReference type="Pfam" id="PF07510"/>
    </source>
</evidence>
<feature type="signal peptide" evidence="1">
    <location>
        <begin position="1"/>
        <end position="21"/>
    </location>
</feature>
<gene>
    <name evidence="3" type="ORF">ERS075579_04104</name>
</gene>
<sequence length="231" mass="25040">MRTLKAALAVTAMLVAGGAWLQNHTGATQSAVAAADAGPEAAAAVDRMLGQLTVVEKLPDLSGYQRGCKKSQKCVYGPAWQDPTNHSGCDTRSRILAAQLTRLQFKPGTRGCKVVEGVLDPDPYSGQTMTLTPGDPSGIEIDHIFALQRNWNAGGAQWDLRKRQIFANDIDNLLAVNGRLNESKGSAGLEWLPPNTNFRCTYVQRYLAIAVKYQLPVTRSDQNIARTTCRA</sequence>
<dbReference type="EMBL" id="CSWP01000009">
    <property type="protein sequence ID" value="CPV66892.1"/>
    <property type="molecule type" value="Genomic_DNA"/>
</dbReference>
<dbReference type="PANTHER" id="PTHR24094:SF15">
    <property type="entry name" value="AMP-DEPENDENT SYNTHETASE_LIGASE DOMAIN-CONTAINING PROTEIN-RELATED"/>
    <property type="match status" value="1"/>
</dbReference>
<dbReference type="AlphaFoldDB" id="A0A0U0ZRP8"/>
<organism evidence="3 4">
    <name type="scientific">Mycobacteroides abscessus</name>
    <dbReference type="NCBI Taxonomy" id="36809"/>
    <lineage>
        <taxon>Bacteria</taxon>
        <taxon>Bacillati</taxon>
        <taxon>Actinomycetota</taxon>
        <taxon>Actinomycetes</taxon>
        <taxon>Mycobacteriales</taxon>
        <taxon>Mycobacteriaceae</taxon>
        <taxon>Mycobacteroides</taxon>
    </lineage>
</organism>
<evidence type="ECO:0000313" key="3">
    <source>
        <dbReference type="EMBL" id="CPV66892.1"/>
    </source>
</evidence>
<reference evidence="3 4" key="1">
    <citation type="submission" date="2015-03" db="EMBL/GenBank/DDBJ databases">
        <authorList>
            <person name="Murphy D."/>
        </authorList>
    </citation>
    <scope>NUCLEOTIDE SEQUENCE [LARGE SCALE GENOMIC DNA]</scope>
    <source>
        <strain evidence="3 4">PAP088</strain>
    </source>
</reference>
<dbReference type="Proteomes" id="UP000045782">
    <property type="component" value="Unassembled WGS sequence"/>
</dbReference>
<protein>
    <submittedName>
        <fullName evidence="3">Protein of uncharacterized function (DUF1994)</fullName>
    </submittedName>
</protein>
<evidence type="ECO:0000313" key="4">
    <source>
        <dbReference type="Proteomes" id="UP000045782"/>
    </source>
</evidence>
<keyword evidence="1" id="KW-0732">Signal</keyword>
<name>A0A0U0ZRP8_9MYCO</name>